<accession>A0AAV3XEN1</accession>
<name>A0AAV3XEN1_9CYAN</name>
<evidence type="ECO:0000313" key="1">
    <source>
        <dbReference type="EMBL" id="GET41402.1"/>
    </source>
</evidence>
<keyword evidence="2" id="KW-1185">Reference proteome</keyword>
<evidence type="ECO:0000313" key="2">
    <source>
        <dbReference type="Proteomes" id="UP001050975"/>
    </source>
</evidence>
<protein>
    <submittedName>
        <fullName evidence="1">Uncharacterized protein</fullName>
    </submittedName>
</protein>
<gene>
    <name evidence="1" type="ORF">MiSe_62140</name>
</gene>
<comment type="caution">
    <text evidence="1">The sequence shown here is derived from an EMBL/GenBank/DDBJ whole genome shotgun (WGS) entry which is preliminary data.</text>
</comment>
<dbReference type="Proteomes" id="UP001050975">
    <property type="component" value="Unassembled WGS sequence"/>
</dbReference>
<proteinExistence type="predicted"/>
<reference evidence="1" key="1">
    <citation type="submission" date="2019-10" db="EMBL/GenBank/DDBJ databases">
        <title>Draft genome sequece of Microseira wollei NIES-4236.</title>
        <authorList>
            <person name="Yamaguchi H."/>
            <person name="Suzuki S."/>
            <person name="Kawachi M."/>
        </authorList>
    </citation>
    <scope>NUCLEOTIDE SEQUENCE</scope>
    <source>
        <strain evidence="1">NIES-4236</strain>
    </source>
</reference>
<dbReference type="EMBL" id="BLAY01000121">
    <property type="protein sequence ID" value="GET41402.1"/>
    <property type="molecule type" value="Genomic_DNA"/>
</dbReference>
<sequence>MVGIVFPGVNCIGNILAIAFDTPRSKEETQQVILGILVSSHRGGCQFCLCRQEVAPNAPTANKPNTEAGSGTA</sequence>
<organism evidence="1 2">
    <name type="scientific">Microseira wollei NIES-4236</name>
    <dbReference type="NCBI Taxonomy" id="2530354"/>
    <lineage>
        <taxon>Bacteria</taxon>
        <taxon>Bacillati</taxon>
        <taxon>Cyanobacteriota</taxon>
        <taxon>Cyanophyceae</taxon>
        <taxon>Oscillatoriophycideae</taxon>
        <taxon>Aerosakkonematales</taxon>
        <taxon>Aerosakkonemataceae</taxon>
        <taxon>Microseira</taxon>
    </lineage>
</organism>
<dbReference type="AlphaFoldDB" id="A0AAV3XEN1"/>